<reference evidence="3" key="1">
    <citation type="submission" date="2025-04" db="UniProtKB">
        <authorList>
            <consortium name="RefSeq"/>
        </authorList>
    </citation>
    <scope>IDENTIFICATION</scope>
    <source>
        <tissue evidence="3">Whole insect</tissue>
    </source>
</reference>
<keyword evidence="2" id="KW-1185">Reference proteome</keyword>
<dbReference type="InParanoid" id="A0A6P7FHF0"/>
<dbReference type="AlphaFoldDB" id="A0A6P7FHF0"/>
<organism evidence="3">
    <name type="scientific">Diabrotica virgifera virgifera</name>
    <name type="common">western corn rootworm</name>
    <dbReference type="NCBI Taxonomy" id="50390"/>
    <lineage>
        <taxon>Eukaryota</taxon>
        <taxon>Metazoa</taxon>
        <taxon>Ecdysozoa</taxon>
        <taxon>Arthropoda</taxon>
        <taxon>Hexapoda</taxon>
        <taxon>Insecta</taxon>
        <taxon>Pterygota</taxon>
        <taxon>Neoptera</taxon>
        <taxon>Endopterygota</taxon>
        <taxon>Coleoptera</taxon>
        <taxon>Polyphaga</taxon>
        <taxon>Cucujiformia</taxon>
        <taxon>Chrysomeloidea</taxon>
        <taxon>Chrysomelidae</taxon>
        <taxon>Galerucinae</taxon>
        <taxon>Diabroticina</taxon>
        <taxon>Diabroticites</taxon>
        <taxon>Diabrotica</taxon>
    </lineage>
</organism>
<dbReference type="EnsemblMetazoa" id="XM_028278561.2">
    <property type="protein sequence ID" value="XP_028134362.1"/>
    <property type="gene ID" value="LOC114329448"/>
</dbReference>
<gene>
    <name evidence="3" type="primary">LOC114329448</name>
</gene>
<reference evidence="1" key="2">
    <citation type="submission" date="2025-05" db="UniProtKB">
        <authorList>
            <consortium name="EnsemblMetazoa"/>
        </authorList>
    </citation>
    <scope>IDENTIFICATION</scope>
</reference>
<dbReference type="KEGG" id="dvv:114329448"/>
<evidence type="ECO:0000313" key="2">
    <source>
        <dbReference type="Proteomes" id="UP001652700"/>
    </source>
</evidence>
<dbReference type="RefSeq" id="XP_028134362.1">
    <property type="nucleotide sequence ID" value="XM_028278561.1"/>
</dbReference>
<protein>
    <submittedName>
        <fullName evidence="3">Uncharacterized protein LOC114329448</fullName>
    </submittedName>
</protein>
<accession>A0A6P7FHF0</accession>
<dbReference type="OrthoDB" id="5538672at2759"/>
<evidence type="ECO:0000313" key="1">
    <source>
        <dbReference type="EnsemblMetazoa" id="XP_028134362.1"/>
    </source>
</evidence>
<sequence>MGSNKQNILKHSEVHKEIIAHPPKIRSDEDKMGPYNRYNDENREIYLEKKRMFEEACHKYAKMNADTVNTYKIRLHENYIEGLDLCFLDNRNSKHGAPITSSGLLLKKRTERRAHEIPAQDHQIPCNVEPWFRKYLILNKFIWAARITIIKNRLLRNLNLLSRLDRESVKQYEIVRKPYFGSYKDIFEKFTS</sequence>
<dbReference type="Proteomes" id="UP001652700">
    <property type="component" value="Unplaced"/>
</dbReference>
<evidence type="ECO:0000313" key="3">
    <source>
        <dbReference type="RefSeq" id="XP_028134362.1"/>
    </source>
</evidence>
<proteinExistence type="predicted"/>
<dbReference type="GeneID" id="114329448"/>
<name>A0A6P7FHF0_DIAVI</name>